<dbReference type="Gene3D" id="2.60.40.2340">
    <property type="match status" value="2"/>
</dbReference>
<dbReference type="EMBL" id="JBHTLP010000008">
    <property type="protein sequence ID" value="MFD1141443.1"/>
    <property type="molecule type" value="Genomic_DNA"/>
</dbReference>
<dbReference type="InterPro" id="IPR032186">
    <property type="entry name" value="DUF5018"/>
</dbReference>
<keyword evidence="1" id="KW-0732">Signal</keyword>
<organism evidence="3 4">
    <name type="scientific">Larkinella insperata</name>
    <dbReference type="NCBI Taxonomy" id="332158"/>
    <lineage>
        <taxon>Bacteria</taxon>
        <taxon>Pseudomonadati</taxon>
        <taxon>Bacteroidota</taxon>
        <taxon>Cytophagia</taxon>
        <taxon>Cytophagales</taxon>
        <taxon>Spirosomataceae</taxon>
        <taxon>Larkinella</taxon>
    </lineage>
</organism>
<accession>A0ABW3Q224</accession>
<sequence length="211" mass="22581">MKRPVSLLFFLALMGLLMNCKKEAEDTPPRSAEKKFSQLALVGIINAKVSYDSTTFTYTLSVPVGVGVKSLKLAYTISEKAQISPDPTVARDYTNPVLYTVTAEDGTTQVYTVKAEEQIPPKSSEKQIIRFAFTSLNPPIIAAIDESKRTITATVSASTNLSALAPTIALSTNATVSPASGAAQDFTKPVSYTVTAEDGSSQVYTVSVEKK</sequence>
<comment type="caution">
    <text evidence="3">The sequence shown here is derived from an EMBL/GenBank/DDBJ whole genome shotgun (WGS) entry which is preliminary data.</text>
</comment>
<proteinExistence type="predicted"/>
<dbReference type="Proteomes" id="UP001597116">
    <property type="component" value="Unassembled WGS sequence"/>
</dbReference>
<feature type="signal peptide" evidence="1">
    <location>
        <begin position="1"/>
        <end position="24"/>
    </location>
</feature>
<evidence type="ECO:0000313" key="4">
    <source>
        <dbReference type="Proteomes" id="UP001597116"/>
    </source>
</evidence>
<name>A0ABW3Q224_9BACT</name>
<gene>
    <name evidence="3" type="ORF">ACFQ4C_09995</name>
</gene>
<evidence type="ECO:0000313" key="3">
    <source>
        <dbReference type="EMBL" id="MFD1141443.1"/>
    </source>
</evidence>
<dbReference type="RefSeq" id="WP_265991835.1">
    <property type="nucleotide sequence ID" value="NZ_CP110973.1"/>
</dbReference>
<protein>
    <submittedName>
        <fullName evidence="3">DUF5018 domain-containing protein</fullName>
    </submittedName>
</protein>
<feature type="domain" description="DUF5018" evidence="2">
    <location>
        <begin position="122"/>
        <end position="207"/>
    </location>
</feature>
<feature type="chain" id="PRO_5046204223" evidence="1">
    <location>
        <begin position="25"/>
        <end position="211"/>
    </location>
</feature>
<dbReference type="Pfam" id="PF16410">
    <property type="entry name" value="DUF5018"/>
    <property type="match status" value="1"/>
</dbReference>
<reference evidence="4" key="1">
    <citation type="journal article" date="2019" name="Int. J. Syst. Evol. Microbiol.">
        <title>The Global Catalogue of Microorganisms (GCM) 10K type strain sequencing project: providing services to taxonomists for standard genome sequencing and annotation.</title>
        <authorList>
            <consortium name="The Broad Institute Genomics Platform"/>
            <consortium name="The Broad Institute Genome Sequencing Center for Infectious Disease"/>
            <person name="Wu L."/>
            <person name="Ma J."/>
        </authorList>
    </citation>
    <scope>NUCLEOTIDE SEQUENCE [LARGE SCALE GENOMIC DNA]</scope>
    <source>
        <strain evidence="4">CCUG 55608</strain>
    </source>
</reference>
<keyword evidence="4" id="KW-1185">Reference proteome</keyword>
<evidence type="ECO:0000259" key="2">
    <source>
        <dbReference type="Pfam" id="PF16410"/>
    </source>
</evidence>
<evidence type="ECO:0000256" key="1">
    <source>
        <dbReference type="SAM" id="SignalP"/>
    </source>
</evidence>